<evidence type="ECO:0000313" key="1">
    <source>
        <dbReference type="EMBL" id="JAH46954.1"/>
    </source>
</evidence>
<dbReference type="AlphaFoldDB" id="A0A0E9T028"/>
<sequence>MLPRRASYTGQIFNWSRFSGRFI</sequence>
<name>A0A0E9T028_ANGAN</name>
<reference evidence="1" key="1">
    <citation type="submission" date="2014-11" db="EMBL/GenBank/DDBJ databases">
        <authorList>
            <person name="Amaro Gonzalez C."/>
        </authorList>
    </citation>
    <scope>NUCLEOTIDE SEQUENCE</scope>
</reference>
<proteinExistence type="predicted"/>
<dbReference type="EMBL" id="GBXM01061623">
    <property type="protein sequence ID" value="JAH46954.1"/>
    <property type="molecule type" value="Transcribed_RNA"/>
</dbReference>
<reference evidence="1" key="2">
    <citation type="journal article" date="2015" name="Fish Shellfish Immunol.">
        <title>Early steps in the European eel (Anguilla anguilla)-Vibrio vulnificus interaction in the gills: Role of the RtxA13 toxin.</title>
        <authorList>
            <person name="Callol A."/>
            <person name="Pajuelo D."/>
            <person name="Ebbesson L."/>
            <person name="Teles M."/>
            <person name="MacKenzie S."/>
            <person name="Amaro C."/>
        </authorList>
    </citation>
    <scope>NUCLEOTIDE SEQUENCE</scope>
</reference>
<organism evidence="1">
    <name type="scientific">Anguilla anguilla</name>
    <name type="common">European freshwater eel</name>
    <name type="synonym">Muraena anguilla</name>
    <dbReference type="NCBI Taxonomy" id="7936"/>
    <lineage>
        <taxon>Eukaryota</taxon>
        <taxon>Metazoa</taxon>
        <taxon>Chordata</taxon>
        <taxon>Craniata</taxon>
        <taxon>Vertebrata</taxon>
        <taxon>Euteleostomi</taxon>
        <taxon>Actinopterygii</taxon>
        <taxon>Neopterygii</taxon>
        <taxon>Teleostei</taxon>
        <taxon>Anguilliformes</taxon>
        <taxon>Anguillidae</taxon>
        <taxon>Anguilla</taxon>
    </lineage>
</organism>
<accession>A0A0E9T028</accession>
<protein>
    <submittedName>
        <fullName evidence="1">Uncharacterized protein</fullName>
    </submittedName>
</protein>